<sequence length="545" mass="60792">MKMKQTKGKFERYEKRVCVLIFLSTIPNSFSGFQFLATHYTPPFDCSGQNVSMYNNLTKDTTNIPSKFATDACLRYNSSSNHGKNRTDQTYTCKSFKFKEDVQTVSTEFQLVCDRAWIKPMLTSLYMVGKMAGGLSAGYMSDRFGRRIAFLVFTYGQFVASILTSFSSSVTMYAIFMVISGLFAVGNFEVIVVLGTEMVSIERRSFAYFCAGFGFSIGNMLLALLTYLFVSWRWFLVFGGLVGVLYIPYFWLIDESPIWLLATGQKDKAEKVLRKIATYNGHKNANNSATLALVEQKISEDLQSETMWSTLLHLRKSWILIGRLAVVLFSWNIVSMTYYAIALNNDNLSGDRYLNIFYGSLTEMGSTFVFYFGITHLGRRNSYMTFMFITSAGVAAAPFLAKWQGAASVTASMLARLTIAVAFNTIYTHNGELFPTNIRTSILALSSGSSRIGGMIAPVIIYAGESGDTTVPSICMAVVIFLSALFYLLMPETKKTKLPQTIEEARNLNKCVPRGISEEKTEDQPLNANTVPLVACQNSPPLLNV</sequence>
<name>A0A6F9DSK1_9ASCI</name>
<dbReference type="PROSITE" id="PS00216">
    <property type="entry name" value="SUGAR_TRANSPORT_1"/>
    <property type="match status" value="1"/>
</dbReference>
<keyword evidence="2 5" id="KW-0812">Transmembrane</keyword>
<organism evidence="7">
    <name type="scientific">Phallusia mammillata</name>
    <dbReference type="NCBI Taxonomy" id="59560"/>
    <lineage>
        <taxon>Eukaryota</taxon>
        <taxon>Metazoa</taxon>
        <taxon>Chordata</taxon>
        <taxon>Tunicata</taxon>
        <taxon>Ascidiacea</taxon>
        <taxon>Phlebobranchia</taxon>
        <taxon>Ascidiidae</taxon>
        <taxon>Phallusia</taxon>
    </lineage>
</organism>
<evidence type="ECO:0000256" key="3">
    <source>
        <dbReference type="ARBA" id="ARBA00022989"/>
    </source>
</evidence>
<dbReference type="InterPro" id="IPR005828">
    <property type="entry name" value="MFS_sugar_transport-like"/>
</dbReference>
<evidence type="ECO:0000259" key="6">
    <source>
        <dbReference type="PROSITE" id="PS50850"/>
    </source>
</evidence>
<dbReference type="InterPro" id="IPR005829">
    <property type="entry name" value="Sugar_transporter_CS"/>
</dbReference>
<feature type="transmembrane region" description="Helical" evidence="5">
    <location>
        <begin position="206"/>
        <end position="228"/>
    </location>
</feature>
<keyword evidence="3 5" id="KW-1133">Transmembrane helix</keyword>
<feature type="transmembrane region" description="Helical" evidence="5">
    <location>
        <begin position="148"/>
        <end position="166"/>
    </location>
</feature>
<dbReference type="AlphaFoldDB" id="A0A6F9DSK1"/>
<dbReference type="GO" id="GO:0016020">
    <property type="term" value="C:membrane"/>
    <property type="evidence" value="ECO:0007669"/>
    <property type="project" value="UniProtKB-SubCell"/>
</dbReference>
<feature type="transmembrane region" description="Helical" evidence="5">
    <location>
        <begin position="353"/>
        <end position="374"/>
    </location>
</feature>
<dbReference type="EMBL" id="LR790289">
    <property type="protein sequence ID" value="CAB3266151.1"/>
    <property type="molecule type" value="mRNA"/>
</dbReference>
<dbReference type="PANTHER" id="PTHR24064">
    <property type="entry name" value="SOLUTE CARRIER FAMILY 22 MEMBER"/>
    <property type="match status" value="1"/>
</dbReference>
<evidence type="ECO:0000313" key="7">
    <source>
        <dbReference type="EMBL" id="CAB3266151.1"/>
    </source>
</evidence>
<feature type="transmembrane region" description="Helical" evidence="5">
    <location>
        <begin position="413"/>
        <end position="430"/>
    </location>
</feature>
<feature type="domain" description="Major facilitator superfamily (MFS) profile" evidence="6">
    <location>
        <begin position="20"/>
        <end position="494"/>
    </location>
</feature>
<dbReference type="SUPFAM" id="SSF103473">
    <property type="entry name" value="MFS general substrate transporter"/>
    <property type="match status" value="1"/>
</dbReference>
<dbReference type="GO" id="GO:0022857">
    <property type="term" value="F:transmembrane transporter activity"/>
    <property type="evidence" value="ECO:0007669"/>
    <property type="project" value="InterPro"/>
</dbReference>
<keyword evidence="4 5" id="KW-0472">Membrane</keyword>
<evidence type="ECO:0000256" key="1">
    <source>
        <dbReference type="ARBA" id="ARBA00004141"/>
    </source>
</evidence>
<feature type="transmembrane region" description="Helical" evidence="5">
    <location>
        <begin position="470"/>
        <end position="490"/>
    </location>
</feature>
<feature type="transmembrane region" description="Helical" evidence="5">
    <location>
        <begin position="442"/>
        <end position="464"/>
    </location>
</feature>
<evidence type="ECO:0000256" key="5">
    <source>
        <dbReference type="SAM" id="Phobius"/>
    </source>
</evidence>
<evidence type="ECO:0000256" key="4">
    <source>
        <dbReference type="ARBA" id="ARBA00023136"/>
    </source>
</evidence>
<feature type="transmembrane region" description="Helical" evidence="5">
    <location>
        <begin position="317"/>
        <end position="341"/>
    </location>
</feature>
<evidence type="ECO:0000256" key="2">
    <source>
        <dbReference type="ARBA" id="ARBA00022692"/>
    </source>
</evidence>
<feature type="transmembrane region" description="Helical" evidence="5">
    <location>
        <begin position="172"/>
        <end position="194"/>
    </location>
</feature>
<dbReference type="Pfam" id="PF00083">
    <property type="entry name" value="Sugar_tr"/>
    <property type="match status" value="1"/>
</dbReference>
<feature type="transmembrane region" description="Helical" evidence="5">
    <location>
        <begin position="234"/>
        <end position="252"/>
    </location>
</feature>
<protein>
    <submittedName>
        <fullName evidence="7">Organic cation transporter protein-like</fullName>
    </submittedName>
</protein>
<dbReference type="InterPro" id="IPR020846">
    <property type="entry name" value="MFS_dom"/>
</dbReference>
<dbReference type="InterPro" id="IPR036259">
    <property type="entry name" value="MFS_trans_sf"/>
</dbReference>
<reference evidence="7" key="1">
    <citation type="submission" date="2020-04" db="EMBL/GenBank/DDBJ databases">
        <authorList>
            <person name="Neveu A P."/>
        </authorList>
    </citation>
    <scope>NUCLEOTIDE SEQUENCE</scope>
    <source>
        <tissue evidence="7">Whole embryo</tissue>
    </source>
</reference>
<dbReference type="PROSITE" id="PS50850">
    <property type="entry name" value="MFS"/>
    <property type="match status" value="1"/>
</dbReference>
<comment type="subcellular location">
    <subcellularLocation>
        <location evidence="1">Membrane</location>
        <topology evidence="1">Multi-pass membrane protein</topology>
    </subcellularLocation>
</comment>
<accession>A0A6F9DSK1</accession>
<proteinExistence type="evidence at transcript level"/>
<gene>
    <name evidence="7" type="primary">Slc22a3-001</name>
</gene>
<feature type="transmembrane region" description="Helical" evidence="5">
    <location>
        <begin position="381"/>
        <end position="401"/>
    </location>
</feature>
<dbReference type="Gene3D" id="1.20.1250.20">
    <property type="entry name" value="MFS general substrate transporter like domains"/>
    <property type="match status" value="1"/>
</dbReference>